<name>M0MGA5_HALMO</name>
<reference evidence="2 3" key="1">
    <citation type="journal article" date="2014" name="PLoS Genet.">
        <title>Phylogenetically driven sequencing of extremely halophilic archaea reveals strategies for static and dynamic osmo-response.</title>
        <authorList>
            <person name="Becker E.A."/>
            <person name="Seitzer P.M."/>
            <person name="Tritt A."/>
            <person name="Larsen D."/>
            <person name="Krusor M."/>
            <person name="Yao A.I."/>
            <person name="Wu D."/>
            <person name="Madern D."/>
            <person name="Eisen J.A."/>
            <person name="Darling A.E."/>
            <person name="Facciotti M.T."/>
        </authorList>
    </citation>
    <scope>NUCLEOTIDE SEQUENCE [LARGE SCALE GENOMIC DNA]</scope>
    <source>
        <strain evidence="2 3">DSM 1307</strain>
    </source>
</reference>
<proteinExistence type="predicted"/>
<evidence type="ECO:0000313" key="3">
    <source>
        <dbReference type="Proteomes" id="UP000011568"/>
    </source>
</evidence>
<dbReference type="STRING" id="931277.C448_08894"/>
<accession>M0MGA5</accession>
<dbReference type="InterPro" id="IPR009563">
    <property type="entry name" value="SSSCA1"/>
</dbReference>
<sequence length="209" mass="22494">MSEFDKEAEREKLRKRFAEEDEKRETTEQMSELLLQGATMTDTHCDRCGSPLFRYDDQTFCPTCQQSADDGGADDRAATTDAADESTAANASSGQPASEQPRTQPNPSGDQATRTPAQQPQSPAQPTQNQQTAARTDGTSRASGQQSETTARPASGASDLGAAEASLSRTLRELTTTAEETDDLGRRREHLAAAREAAEALNAVRTARK</sequence>
<comment type="caution">
    <text evidence="2">The sequence shown here is derived from an EMBL/GenBank/DDBJ whole genome shotgun (WGS) entry which is preliminary data.</text>
</comment>
<feature type="compositionally biased region" description="Low complexity" evidence="1">
    <location>
        <begin position="79"/>
        <end position="93"/>
    </location>
</feature>
<feature type="compositionally biased region" description="Low complexity" evidence="1">
    <location>
        <begin position="165"/>
        <end position="178"/>
    </location>
</feature>
<feature type="region of interest" description="Disordered" evidence="1">
    <location>
        <begin position="1"/>
        <end position="35"/>
    </location>
</feature>
<dbReference type="EMBL" id="AOMC01000109">
    <property type="protein sequence ID" value="EMA44378.1"/>
    <property type="molecule type" value="Genomic_DNA"/>
</dbReference>
<dbReference type="eggNOG" id="arCOG00578">
    <property type="taxonomic scope" value="Archaea"/>
</dbReference>
<dbReference type="PATRIC" id="fig|931277.6.peg.1748"/>
<dbReference type="Pfam" id="PF06677">
    <property type="entry name" value="Auto_anti-p27"/>
    <property type="match status" value="1"/>
</dbReference>
<protein>
    <recommendedName>
        <fullName evidence="4">Sjogrens syndrome scleroderma autoantigen 1</fullName>
    </recommendedName>
</protein>
<evidence type="ECO:0000256" key="1">
    <source>
        <dbReference type="SAM" id="MobiDB-lite"/>
    </source>
</evidence>
<feature type="compositionally biased region" description="Basic and acidic residues" evidence="1">
    <location>
        <begin position="1"/>
        <end position="27"/>
    </location>
</feature>
<gene>
    <name evidence="2" type="ORF">C448_08894</name>
</gene>
<feature type="compositionally biased region" description="Low complexity" evidence="1">
    <location>
        <begin position="111"/>
        <end position="136"/>
    </location>
</feature>
<dbReference type="OrthoDB" id="26305at2157"/>
<dbReference type="InterPro" id="IPR051888">
    <property type="entry name" value="UPF0148_domain"/>
</dbReference>
<dbReference type="PANTHER" id="PTHR16537:SF1">
    <property type="entry name" value="PROTEIN ZNRD2"/>
    <property type="match status" value="1"/>
</dbReference>
<feature type="compositionally biased region" description="Polar residues" evidence="1">
    <location>
        <begin position="137"/>
        <end position="152"/>
    </location>
</feature>
<evidence type="ECO:0000313" key="2">
    <source>
        <dbReference type="EMBL" id="EMA44378.1"/>
    </source>
</evidence>
<dbReference type="PANTHER" id="PTHR16537">
    <property type="entry name" value="SJOEGREN SYNDROME/SCLERODERMA AUTOANTIGEN 1"/>
    <property type="match status" value="1"/>
</dbReference>
<dbReference type="AlphaFoldDB" id="M0MGA5"/>
<keyword evidence="3" id="KW-1185">Reference proteome</keyword>
<organism evidence="2 3">
    <name type="scientific">Halococcus morrhuae DSM 1307</name>
    <dbReference type="NCBI Taxonomy" id="931277"/>
    <lineage>
        <taxon>Archaea</taxon>
        <taxon>Methanobacteriati</taxon>
        <taxon>Methanobacteriota</taxon>
        <taxon>Stenosarchaea group</taxon>
        <taxon>Halobacteria</taxon>
        <taxon>Halobacteriales</taxon>
        <taxon>Halococcaceae</taxon>
        <taxon>Halococcus</taxon>
    </lineage>
</organism>
<feature type="compositionally biased region" description="Polar residues" evidence="1">
    <location>
        <begin position="94"/>
        <end position="110"/>
    </location>
</feature>
<feature type="region of interest" description="Disordered" evidence="1">
    <location>
        <begin position="48"/>
        <end position="186"/>
    </location>
</feature>
<dbReference type="Proteomes" id="UP000011568">
    <property type="component" value="Unassembled WGS sequence"/>
</dbReference>
<evidence type="ECO:0008006" key="4">
    <source>
        <dbReference type="Google" id="ProtNLM"/>
    </source>
</evidence>
<dbReference type="RefSeq" id="WP_004054009.1">
    <property type="nucleotide sequence ID" value="NZ_AOMC01000109.1"/>
</dbReference>